<name>A0A974I0L0_XENLA</name>
<dbReference type="AlphaFoldDB" id="A0A974I0L0"/>
<dbReference type="Proteomes" id="UP000694892">
    <property type="component" value="Chromosome 1S"/>
</dbReference>
<protein>
    <submittedName>
        <fullName evidence="2">Uncharacterized protein</fullName>
    </submittedName>
</protein>
<accession>A0A974I0L0</accession>
<reference evidence="3" key="1">
    <citation type="journal article" date="2016" name="Nature">
        <title>Genome evolution in the allotetraploid frog Xenopus laevis.</title>
        <authorList>
            <person name="Session A.M."/>
            <person name="Uno Y."/>
            <person name="Kwon T."/>
            <person name="Chapman J.A."/>
            <person name="Toyoda A."/>
            <person name="Takahashi S."/>
            <person name="Fukui A."/>
            <person name="Hikosaka A."/>
            <person name="Suzuki A."/>
            <person name="Kondo M."/>
            <person name="van Heeringen S.J."/>
            <person name="Quigley I."/>
            <person name="Heinz S."/>
            <person name="Ogino H."/>
            <person name="Ochi H."/>
            <person name="Hellsten U."/>
            <person name="Lyons J.B."/>
            <person name="Simakov O."/>
            <person name="Putnam N."/>
            <person name="Stites J."/>
            <person name="Kuroki Y."/>
            <person name="Tanaka T."/>
            <person name="Michiue T."/>
            <person name="Watanabe M."/>
            <person name="Bogdanovic O."/>
            <person name="Lister R."/>
            <person name="Georgiou G."/>
            <person name="Paranjpe S.S."/>
            <person name="van Kruijsbergen I."/>
            <person name="Shu S."/>
            <person name="Carlson J."/>
            <person name="Kinoshita T."/>
            <person name="Ohta Y."/>
            <person name="Mawaribuchi S."/>
            <person name="Jenkins J."/>
            <person name="Grimwood J."/>
            <person name="Schmutz J."/>
            <person name="Mitros T."/>
            <person name="Mozaffari S.V."/>
            <person name="Suzuki Y."/>
            <person name="Haramoto Y."/>
            <person name="Yamamoto T.S."/>
            <person name="Takagi C."/>
            <person name="Heald R."/>
            <person name="Miller K."/>
            <person name="Haudenschild C."/>
            <person name="Kitzman J."/>
            <person name="Nakayama T."/>
            <person name="Izutsu Y."/>
            <person name="Robert J."/>
            <person name="Fortriede J."/>
            <person name="Burns K."/>
            <person name="Lotay V."/>
            <person name="Karimi K."/>
            <person name="Yasuoka Y."/>
            <person name="Dichmann D.S."/>
            <person name="Flajnik M.F."/>
            <person name="Houston D.W."/>
            <person name="Shendure J."/>
            <person name="DuPasquier L."/>
            <person name="Vize P.D."/>
            <person name="Zorn A.M."/>
            <person name="Ito M."/>
            <person name="Marcotte E.M."/>
            <person name="Wallingford J.B."/>
            <person name="Ito Y."/>
            <person name="Asashima M."/>
            <person name="Ueno N."/>
            <person name="Matsuda Y."/>
            <person name="Veenstra G.J."/>
            <person name="Fujiyama A."/>
            <person name="Harland R.M."/>
            <person name="Taira M."/>
            <person name="Rokhsar D.S."/>
        </authorList>
    </citation>
    <scope>NUCLEOTIDE SEQUENCE [LARGE SCALE GENOMIC DNA]</scope>
    <source>
        <strain evidence="3">J</strain>
    </source>
</reference>
<feature type="compositionally biased region" description="Polar residues" evidence="1">
    <location>
        <begin position="1"/>
        <end position="12"/>
    </location>
</feature>
<organism evidence="2 3">
    <name type="scientific">Xenopus laevis</name>
    <name type="common">African clawed frog</name>
    <dbReference type="NCBI Taxonomy" id="8355"/>
    <lineage>
        <taxon>Eukaryota</taxon>
        <taxon>Metazoa</taxon>
        <taxon>Chordata</taxon>
        <taxon>Craniata</taxon>
        <taxon>Vertebrata</taxon>
        <taxon>Euteleostomi</taxon>
        <taxon>Amphibia</taxon>
        <taxon>Batrachia</taxon>
        <taxon>Anura</taxon>
        <taxon>Pipoidea</taxon>
        <taxon>Pipidae</taxon>
        <taxon>Xenopodinae</taxon>
        <taxon>Xenopus</taxon>
        <taxon>Xenopus</taxon>
    </lineage>
</organism>
<feature type="non-terminal residue" evidence="2">
    <location>
        <position position="1"/>
    </location>
</feature>
<feature type="non-terminal residue" evidence="2">
    <location>
        <position position="26"/>
    </location>
</feature>
<evidence type="ECO:0000313" key="3">
    <source>
        <dbReference type="Proteomes" id="UP000694892"/>
    </source>
</evidence>
<sequence length="26" mass="2950">KKAQSLQTSSISKQDKSTQTEFLNHD</sequence>
<evidence type="ECO:0000256" key="1">
    <source>
        <dbReference type="SAM" id="MobiDB-lite"/>
    </source>
</evidence>
<feature type="compositionally biased region" description="Basic and acidic residues" evidence="1">
    <location>
        <begin position="13"/>
        <end position="26"/>
    </location>
</feature>
<evidence type="ECO:0000313" key="2">
    <source>
        <dbReference type="EMBL" id="OCT97234.1"/>
    </source>
</evidence>
<feature type="region of interest" description="Disordered" evidence="1">
    <location>
        <begin position="1"/>
        <end position="26"/>
    </location>
</feature>
<proteinExistence type="predicted"/>
<gene>
    <name evidence="2" type="ORF">XELAEV_180094633mg</name>
</gene>
<dbReference type="EMBL" id="CM004467">
    <property type="protein sequence ID" value="OCT97234.1"/>
    <property type="molecule type" value="Genomic_DNA"/>
</dbReference>